<dbReference type="Proteomes" id="UP000299367">
    <property type="component" value="Unassembled WGS sequence"/>
</dbReference>
<dbReference type="OrthoDB" id="9809324at2"/>
<accession>A0A480A865</accession>
<dbReference type="Gene3D" id="3.40.50.300">
    <property type="entry name" value="P-loop containing nucleotide triphosphate hydrolases"/>
    <property type="match status" value="1"/>
</dbReference>
<sequence length="426" mass="48796">MSQIKVKNFGPIKSGFAENNGFIDIRKITVFIGNQGTGKSSIAKLISTLSWLEKQLYRRNLEIKYVTNYNRFVKTYCNYHNLKNYFLPETEIKYVGNAFYFSFEDGKLNIDPMTSSLFNIMCIGNNIHKGYKEYIVPKIMYVPAERNFFSVVKEAEKVKGLPQSLSTFFEELERSQQELSESLTLPVGDIKLEFDQKNNTLNIIGSDYKLNISESSSGFQSFIPLFLVSRNIALSIGQNKDSSQNELSGEEQQRLKIEIERILSNDNLSEELKKAALEVLSSKYKNECFLNIVEEIEQNLFPKSQKDVLYKLLEFANLTEGNTLILTTHSPYIINYLTLAIKGYQVLQKILDLPNSNLLKEQLENIVPQVSCVSDEDSVVYELTETGEIIKLSTYEGLPTDENYLNSFLAETNNLFDNLLEIEEQI</sequence>
<dbReference type="InterPro" id="IPR027417">
    <property type="entry name" value="P-loop_NTPase"/>
</dbReference>
<dbReference type="SUPFAM" id="SSF52540">
    <property type="entry name" value="P-loop containing nucleoside triphosphate hydrolases"/>
    <property type="match status" value="1"/>
</dbReference>
<proteinExistence type="predicted"/>
<gene>
    <name evidence="1" type="ORF">NIES80_07420</name>
</gene>
<dbReference type="AlphaFoldDB" id="A0A480A865"/>
<evidence type="ECO:0000313" key="1">
    <source>
        <dbReference type="EMBL" id="GCL41049.1"/>
    </source>
</evidence>
<name>A0A480A865_9CYAN</name>
<organism evidence="1 2">
    <name type="scientific">Dolichospermum planctonicum</name>
    <dbReference type="NCBI Taxonomy" id="136072"/>
    <lineage>
        <taxon>Bacteria</taxon>
        <taxon>Bacillati</taxon>
        <taxon>Cyanobacteriota</taxon>
        <taxon>Cyanophyceae</taxon>
        <taxon>Nostocales</taxon>
        <taxon>Aphanizomenonaceae</taxon>
        <taxon>Dolichospermum</taxon>
    </lineage>
</organism>
<evidence type="ECO:0008006" key="3">
    <source>
        <dbReference type="Google" id="ProtNLM"/>
    </source>
</evidence>
<protein>
    <recommendedName>
        <fullName evidence="3">AAA domain-containing protein</fullName>
    </recommendedName>
</protein>
<dbReference type="RefSeq" id="WP_137906818.1">
    <property type="nucleotide sequence ID" value="NZ_BJCF01000005.1"/>
</dbReference>
<comment type="caution">
    <text evidence="1">The sequence shown here is derived from an EMBL/GenBank/DDBJ whole genome shotgun (WGS) entry which is preliminary data.</text>
</comment>
<reference evidence="2" key="1">
    <citation type="submission" date="2019-02" db="EMBL/GenBank/DDBJ databases">
        <title>Draft genome sequence of Dolichospermum planctonicum NIES-80.</title>
        <authorList>
            <person name="Yamaguchi H."/>
            <person name="Suzuki S."/>
            <person name="Kawachi M."/>
        </authorList>
    </citation>
    <scope>NUCLEOTIDE SEQUENCE [LARGE SCALE GENOMIC DNA]</scope>
    <source>
        <strain evidence="2">NIES-80</strain>
    </source>
</reference>
<dbReference type="EMBL" id="BJCF01000005">
    <property type="protein sequence ID" value="GCL41049.1"/>
    <property type="molecule type" value="Genomic_DNA"/>
</dbReference>
<evidence type="ECO:0000313" key="2">
    <source>
        <dbReference type="Proteomes" id="UP000299367"/>
    </source>
</evidence>